<dbReference type="Gene3D" id="3.40.630.30">
    <property type="match status" value="1"/>
</dbReference>
<dbReference type="PANTHER" id="PTHR13947">
    <property type="entry name" value="GNAT FAMILY N-ACETYLTRANSFERASE"/>
    <property type="match status" value="1"/>
</dbReference>
<keyword evidence="1 3" id="KW-0808">Transferase</keyword>
<dbReference type="InterPro" id="IPR050769">
    <property type="entry name" value="NAT_camello-type"/>
</dbReference>
<dbReference type="GO" id="GO:0008080">
    <property type="term" value="F:N-acetyltransferase activity"/>
    <property type="evidence" value="ECO:0007669"/>
    <property type="project" value="InterPro"/>
</dbReference>
<evidence type="ECO:0000313" key="3">
    <source>
        <dbReference type="EMBL" id="KAJ54492.1"/>
    </source>
</evidence>
<keyword evidence="4" id="KW-1185">Reference proteome</keyword>
<sequence>MQQLSASSTNVPDTLRLIRDSFAFMDGRVDPPSSAHLLTLETLRQQCIKAEVWVTGDPVIGCMFLTPRAQVLYLGKLAVAQIARGQGIAHALVDHAVYRAAQMKLPAVELQTRIELVENHRTFARMGFVKTGETSHAGYDRVTSITMQRAVA</sequence>
<dbReference type="AlphaFoldDB" id="A0A037ZEE0"/>
<evidence type="ECO:0000313" key="4">
    <source>
        <dbReference type="Proteomes" id="UP000026249"/>
    </source>
</evidence>
<evidence type="ECO:0000256" key="1">
    <source>
        <dbReference type="ARBA" id="ARBA00022679"/>
    </source>
</evidence>
<dbReference type="STRING" id="1454373.ACMU_17440"/>
<proteinExistence type="predicted"/>
<dbReference type="SUPFAM" id="SSF55729">
    <property type="entry name" value="Acyl-CoA N-acyltransferases (Nat)"/>
    <property type="match status" value="1"/>
</dbReference>
<dbReference type="PANTHER" id="PTHR13947:SF37">
    <property type="entry name" value="LD18367P"/>
    <property type="match status" value="1"/>
</dbReference>
<protein>
    <submittedName>
        <fullName evidence="3">Acetyltransferase</fullName>
    </submittedName>
</protein>
<gene>
    <name evidence="3" type="ORF">ACMU_17440</name>
</gene>
<dbReference type="PROSITE" id="PS51186">
    <property type="entry name" value="GNAT"/>
    <property type="match status" value="1"/>
</dbReference>
<accession>A0A037ZEE0</accession>
<organism evidence="3 4">
    <name type="scientific">Actibacterium mucosum KCTC 23349</name>
    <dbReference type="NCBI Taxonomy" id="1454373"/>
    <lineage>
        <taxon>Bacteria</taxon>
        <taxon>Pseudomonadati</taxon>
        <taxon>Pseudomonadota</taxon>
        <taxon>Alphaproteobacteria</taxon>
        <taxon>Rhodobacterales</taxon>
        <taxon>Roseobacteraceae</taxon>
        <taxon>Actibacterium</taxon>
    </lineage>
</organism>
<name>A0A037ZEE0_9RHOB</name>
<reference evidence="3 4" key="1">
    <citation type="submission" date="2014-03" db="EMBL/GenBank/DDBJ databases">
        <title>Draft Genome Sequence of Actibacterium mucosum KCTC 23349, a Marine Alphaproteobacterium with Complex Ionic Requirements Isolated from Mediterranean Seawater at Malvarrosa Beach, Valencia, Spain.</title>
        <authorList>
            <person name="Arahal D.R."/>
            <person name="Shao Z."/>
            <person name="Lai Q."/>
            <person name="Pujalte M.J."/>
        </authorList>
    </citation>
    <scope>NUCLEOTIDE SEQUENCE [LARGE SCALE GENOMIC DNA]</scope>
    <source>
        <strain evidence="3 4">KCTC 23349</strain>
    </source>
</reference>
<dbReference type="InterPro" id="IPR000182">
    <property type="entry name" value="GNAT_dom"/>
</dbReference>
<dbReference type="Proteomes" id="UP000026249">
    <property type="component" value="Unassembled WGS sequence"/>
</dbReference>
<dbReference type="CDD" id="cd04301">
    <property type="entry name" value="NAT_SF"/>
    <property type="match status" value="1"/>
</dbReference>
<dbReference type="InterPro" id="IPR016181">
    <property type="entry name" value="Acyl_CoA_acyltransferase"/>
</dbReference>
<evidence type="ECO:0000259" key="2">
    <source>
        <dbReference type="PROSITE" id="PS51186"/>
    </source>
</evidence>
<comment type="caution">
    <text evidence="3">The sequence shown here is derived from an EMBL/GenBank/DDBJ whole genome shotgun (WGS) entry which is preliminary data.</text>
</comment>
<dbReference type="EMBL" id="JFKE01000007">
    <property type="protein sequence ID" value="KAJ54492.1"/>
    <property type="molecule type" value="Genomic_DNA"/>
</dbReference>
<feature type="domain" description="N-acetyltransferase" evidence="2">
    <location>
        <begin position="1"/>
        <end position="152"/>
    </location>
</feature>
<dbReference type="Pfam" id="PF00583">
    <property type="entry name" value="Acetyltransf_1"/>
    <property type="match status" value="1"/>
</dbReference>